<dbReference type="SUPFAM" id="SSF55874">
    <property type="entry name" value="ATPase domain of HSP90 chaperone/DNA topoisomerase II/histidine kinase"/>
    <property type="match status" value="1"/>
</dbReference>
<dbReference type="InterPro" id="IPR013656">
    <property type="entry name" value="PAS_4"/>
</dbReference>
<dbReference type="InterPro" id="IPR001610">
    <property type="entry name" value="PAC"/>
</dbReference>
<feature type="domain" description="PAS" evidence="8">
    <location>
        <begin position="291"/>
        <end position="343"/>
    </location>
</feature>
<evidence type="ECO:0000256" key="5">
    <source>
        <dbReference type="ARBA" id="ARBA00022777"/>
    </source>
</evidence>
<dbReference type="RefSeq" id="WP_338669054.1">
    <property type="nucleotide sequence ID" value="NZ_CP146609.1"/>
</dbReference>
<dbReference type="SMART" id="SM00086">
    <property type="entry name" value="PAC"/>
    <property type="match status" value="2"/>
</dbReference>
<dbReference type="InterPro" id="IPR052162">
    <property type="entry name" value="Sensor_kinase/Photoreceptor"/>
</dbReference>
<evidence type="ECO:0000259" key="9">
    <source>
        <dbReference type="PROSITE" id="PS50113"/>
    </source>
</evidence>
<dbReference type="InterPro" id="IPR036890">
    <property type="entry name" value="HATPase_C_sf"/>
</dbReference>
<evidence type="ECO:0000256" key="2">
    <source>
        <dbReference type="ARBA" id="ARBA00012438"/>
    </source>
</evidence>
<dbReference type="SUPFAM" id="SSF47384">
    <property type="entry name" value="Homodimeric domain of signal transducing histidine kinase"/>
    <property type="match status" value="1"/>
</dbReference>
<dbReference type="CDD" id="cd00082">
    <property type="entry name" value="HisKA"/>
    <property type="match status" value="1"/>
</dbReference>
<dbReference type="InterPro" id="IPR036097">
    <property type="entry name" value="HisK_dim/P_sf"/>
</dbReference>
<dbReference type="SMART" id="SM00388">
    <property type="entry name" value="HisKA"/>
    <property type="match status" value="1"/>
</dbReference>
<proteinExistence type="predicted"/>
<dbReference type="Gene3D" id="3.30.565.10">
    <property type="entry name" value="Histidine kinase-like ATPase, C-terminal domain"/>
    <property type="match status" value="1"/>
</dbReference>
<dbReference type="EMBL" id="CP146609">
    <property type="protein sequence ID" value="WWX23340.1"/>
    <property type="molecule type" value="Genomic_DNA"/>
</dbReference>
<dbReference type="SUPFAM" id="SSF55785">
    <property type="entry name" value="PYP-like sensor domain (PAS domain)"/>
    <property type="match status" value="2"/>
</dbReference>
<dbReference type="InterPro" id="IPR000700">
    <property type="entry name" value="PAS-assoc_C"/>
</dbReference>
<dbReference type="InterPro" id="IPR013767">
    <property type="entry name" value="PAS_fold"/>
</dbReference>
<evidence type="ECO:0000259" key="7">
    <source>
        <dbReference type="PROSITE" id="PS50109"/>
    </source>
</evidence>
<dbReference type="SMART" id="SM01079">
    <property type="entry name" value="CHASE"/>
    <property type="match status" value="1"/>
</dbReference>
<dbReference type="InterPro" id="IPR035965">
    <property type="entry name" value="PAS-like_dom_sf"/>
</dbReference>
<evidence type="ECO:0000256" key="3">
    <source>
        <dbReference type="ARBA" id="ARBA00022553"/>
    </source>
</evidence>
<dbReference type="SMART" id="SM00387">
    <property type="entry name" value="HATPase_c"/>
    <property type="match status" value="1"/>
</dbReference>
<dbReference type="EC" id="2.7.13.3" evidence="2"/>
<dbReference type="Pfam" id="PF00512">
    <property type="entry name" value="HisKA"/>
    <property type="match status" value="1"/>
</dbReference>
<dbReference type="Gene3D" id="1.10.287.130">
    <property type="match status" value="1"/>
</dbReference>
<feature type="domain" description="Histidine kinase" evidence="7">
    <location>
        <begin position="556"/>
        <end position="767"/>
    </location>
</feature>
<dbReference type="PROSITE" id="PS50109">
    <property type="entry name" value="HIS_KIN"/>
    <property type="match status" value="1"/>
</dbReference>
<dbReference type="Gene3D" id="3.30.450.20">
    <property type="entry name" value="PAS domain"/>
    <property type="match status" value="2"/>
</dbReference>
<dbReference type="InterPro" id="IPR005467">
    <property type="entry name" value="His_kinase_dom"/>
</dbReference>
<dbReference type="PANTHER" id="PTHR43304">
    <property type="entry name" value="PHYTOCHROME-LIKE PROTEIN CPH1"/>
    <property type="match status" value="1"/>
</dbReference>
<keyword evidence="4" id="KW-0808">Transferase</keyword>
<evidence type="ECO:0000313" key="10">
    <source>
        <dbReference type="EMBL" id="WWX23340.1"/>
    </source>
</evidence>
<accession>A0ABZ2J4L8</accession>
<dbReference type="SMART" id="SM00091">
    <property type="entry name" value="PAS"/>
    <property type="match status" value="2"/>
</dbReference>
<keyword evidence="6" id="KW-0472">Membrane</keyword>
<evidence type="ECO:0000256" key="1">
    <source>
        <dbReference type="ARBA" id="ARBA00000085"/>
    </source>
</evidence>
<evidence type="ECO:0000256" key="6">
    <source>
        <dbReference type="SAM" id="Phobius"/>
    </source>
</evidence>
<dbReference type="InterPro" id="IPR000014">
    <property type="entry name" value="PAS"/>
</dbReference>
<evidence type="ECO:0000313" key="11">
    <source>
        <dbReference type="Proteomes" id="UP001385389"/>
    </source>
</evidence>
<dbReference type="CDD" id="cd00130">
    <property type="entry name" value="PAS"/>
    <property type="match status" value="2"/>
</dbReference>
<sequence length="767" mass="84193">MAVSMLKRIIYLIPPVIGLMVAVMVYVGYRAVQDNYAQTVRARVVQALNEGKSDLDSAIGSGVHLVSAMEAFLKVNPDLSQAQFAVLADALLVNMPAVRSLQLAKDDIVSHAYPSWSAEKSFGRKLTRIGPMAVRGLYNRAKSTGRRQTLTPVQHALEAEEIVILAPVFLPGKALPESYWGMISVHLDATALFRATGIGKTGGVLLALREAHPLDNGDAQLAGDPVVFDMDPLVRSVHVPSGVWLLAAAPSGGWTDSPYRNYILGFGLLAVVFIPASLWAVTAIVMGRLKDRERYYQLVHSAKSIIMRINMDGDIVFCNEYAEDFYGYGPGELLGKPLVGTLVPRRTLEGRSMRRYLDRLLMNPTAHPFNETMNVRRNGEIVWVAWANDSVRAKDGTSIGLLCVGTDITDRKLMEEALRQREKQYRLLAENVTDIIWGLDADYRFTYVSPSDEAVRGFKRADVLGRHIQDFLTPASRTRFKDILGVLDDLTESQDHLASATEDFEFTCADGASVWLESRLGILFSEEGERIGLQGVSRDISDRKLAEALREDVERMARHDLKTPLGAVIGLPDEIRRRGNLDSAQETMLATIEHAGASMLELINRSLDLYKMECGTYVLARTSVDVLDVLEQIKAEALPHISEKGISVGIEVLDGEVNGTLPVSVDAELFRSMLCNLVLNALEASPESASVSIVLEKRDGLAITIRNQGEVPLSVRETFFDKYSTSSPARGSGLGTYSARLIARTHGGDIRVVTTNPGETSVIVTLP</sequence>
<protein>
    <recommendedName>
        <fullName evidence="2">histidine kinase</fullName>
        <ecNumber evidence="2">2.7.13.3</ecNumber>
    </recommendedName>
</protein>
<comment type="catalytic activity">
    <reaction evidence="1">
        <text>ATP + protein L-histidine = ADP + protein N-phospho-L-histidine.</text>
        <dbReference type="EC" id="2.7.13.3"/>
    </reaction>
</comment>
<dbReference type="Pfam" id="PF08448">
    <property type="entry name" value="PAS_4"/>
    <property type="match status" value="1"/>
</dbReference>
<keyword evidence="6" id="KW-0812">Transmembrane</keyword>
<dbReference type="NCBIfam" id="TIGR00229">
    <property type="entry name" value="sensory_box"/>
    <property type="match status" value="2"/>
</dbReference>
<feature type="domain" description="PAC" evidence="9">
    <location>
        <begin position="368"/>
        <end position="420"/>
    </location>
</feature>
<dbReference type="Pfam" id="PF02518">
    <property type="entry name" value="HATPase_c"/>
    <property type="match status" value="1"/>
</dbReference>
<feature type="transmembrane region" description="Helical" evidence="6">
    <location>
        <begin position="262"/>
        <end position="286"/>
    </location>
</feature>
<dbReference type="Pfam" id="PF00989">
    <property type="entry name" value="PAS"/>
    <property type="match status" value="1"/>
</dbReference>
<keyword evidence="3" id="KW-0597">Phosphoprotein</keyword>
<feature type="transmembrane region" description="Helical" evidence="6">
    <location>
        <begin position="9"/>
        <end position="29"/>
    </location>
</feature>
<dbReference type="Proteomes" id="UP001385389">
    <property type="component" value="Chromosome"/>
</dbReference>
<dbReference type="CDD" id="cd00075">
    <property type="entry name" value="HATPase"/>
    <property type="match status" value="1"/>
</dbReference>
<feature type="domain" description="PAS" evidence="8">
    <location>
        <begin position="421"/>
        <end position="494"/>
    </location>
</feature>
<keyword evidence="5" id="KW-0418">Kinase</keyword>
<dbReference type="InterPro" id="IPR003661">
    <property type="entry name" value="HisK_dim/P_dom"/>
</dbReference>
<keyword evidence="6" id="KW-1133">Transmembrane helix</keyword>
<evidence type="ECO:0000256" key="4">
    <source>
        <dbReference type="ARBA" id="ARBA00022679"/>
    </source>
</evidence>
<feature type="domain" description="PAC" evidence="9">
    <location>
        <begin position="500"/>
        <end position="552"/>
    </location>
</feature>
<dbReference type="PANTHER" id="PTHR43304:SF1">
    <property type="entry name" value="PAC DOMAIN-CONTAINING PROTEIN"/>
    <property type="match status" value="1"/>
</dbReference>
<name>A0ABZ2J4L8_9BACT</name>
<evidence type="ECO:0000259" key="8">
    <source>
        <dbReference type="PROSITE" id="PS50112"/>
    </source>
</evidence>
<gene>
    <name evidence="10" type="ORF">V8V93_03840</name>
</gene>
<dbReference type="InterPro" id="IPR003594">
    <property type="entry name" value="HATPase_dom"/>
</dbReference>
<organism evidence="10 11">
    <name type="scientific">Pseudodesulfovibrio methanolicus</name>
    <dbReference type="NCBI Taxonomy" id="3126690"/>
    <lineage>
        <taxon>Bacteria</taxon>
        <taxon>Pseudomonadati</taxon>
        <taxon>Thermodesulfobacteriota</taxon>
        <taxon>Desulfovibrionia</taxon>
        <taxon>Desulfovibrionales</taxon>
        <taxon>Desulfovibrionaceae</taxon>
    </lineage>
</organism>
<dbReference type="InterPro" id="IPR006189">
    <property type="entry name" value="CHASE_dom"/>
</dbReference>
<keyword evidence="11" id="KW-1185">Reference proteome</keyword>
<reference evidence="10 11" key="1">
    <citation type="submission" date="2024-03" db="EMBL/GenBank/DDBJ databases">
        <title>Phenotype and Genome Characterization of a Sulfate-Reducing Bacterium Pseudodesulfovibrio sp. strain 5S69, isolated from Petroleum Reservoir in Tatarstan (Russia).</title>
        <authorList>
            <person name="Bidzhieva S.K."/>
            <person name="Kadnikov V."/>
            <person name="Tourova T.P."/>
            <person name="Samigullina S.R."/>
            <person name="Sokolova D.S."/>
            <person name="Poltaraus A.B."/>
            <person name="Avtukh A.N."/>
            <person name="Tereshina V.M."/>
            <person name="Mardanov A.V."/>
            <person name="Nazina T.N."/>
        </authorList>
    </citation>
    <scope>NUCLEOTIDE SEQUENCE [LARGE SCALE GENOMIC DNA]</scope>
    <source>
        <strain evidence="10 11">5S69</strain>
    </source>
</reference>
<dbReference type="PROSITE" id="PS50113">
    <property type="entry name" value="PAC"/>
    <property type="match status" value="2"/>
</dbReference>
<dbReference type="PROSITE" id="PS50112">
    <property type="entry name" value="PAS"/>
    <property type="match status" value="2"/>
</dbReference>